<dbReference type="PANTHER" id="PTHR30121:SF6">
    <property type="entry name" value="SLR6007 PROTEIN"/>
    <property type="match status" value="1"/>
</dbReference>
<gene>
    <name evidence="2" type="ORF">NRB56_49660</name>
</gene>
<dbReference type="InterPro" id="IPR027417">
    <property type="entry name" value="P-loop_NTPase"/>
</dbReference>
<dbReference type="InterPro" id="IPR051162">
    <property type="entry name" value="T4SS_component"/>
</dbReference>
<accession>A0A7K0DUF7</accession>
<dbReference type="InterPro" id="IPR033186">
    <property type="entry name" value="HerA_C"/>
</dbReference>
<dbReference type="AlphaFoldDB" id="A0A7K0DUF7"/>
<reference evidence="2 3" key="1">
    <citation type="submission" date="2019-10" db="EMBL/GenBank/DDBJ databases">
        <title>Nocardia macrotermitis sp. nov. and Nocardia aurantia sp. nov., isolated from the gut of fungus growing-termite Macrotermes natalensis.</title>
        <authorList>
            <person name="Benndorf R."/>
            <person name="Schwitalla J."/>
            <person name="Martin K."/>
            <person name="De Beer W."/>
            <person name="Kaster A.-K."/>
            <person name="Vollmers J."/>
            <person name="Poulsen M."/>
            <person name="Beemelmanns C."/>
        </authorList>
    </citation>
    <scope>NUCLEOTIDE SEQUENCE [LARGE SCALE GENOMIC DNA]</scope>
    <source>
        <strain evidence="2 3">RB56</strain>
    </source>
</reference>
<evidence type="ECO:0000313" key="3">
    <source>
        <dbReference type="Proteomes" id="UP000431401"/>
    </source>
</evidence>
<dbReference type="Gene3D" id="3.40.50.300">
    <property type="entry name" value="P-loop containing nucleotide triphosphate hydrolases"/>
    <property type="match status" value="2"/>
</dbReference>
<dbReference type="OrthoDB" id="9758751at2"/>
<evidence type="ECO:0000313" key="2">
    <source>
        <dbReference type="EMBL" id="MQY29376.1"/>
    </source>
</evidence>
<proteinExistence type="predicted"/>
<dbReference type="Pfam" id="PF05872">
    <property type="entry name" value="HerA_C"/>
    <property type="match status" value="1"/>
</dbReference>
<organism evidence="2 3">
    <name type="scientific">Nocardia aurantia</name>
    <dbReference type="NCBI Taxonomy" id="2585199"/>
    <lineage>
        <taxon>Bacteria</taxon>
        <taxon>Bacillati</taxon>
        <taxon>Actinomycetota</taxon>
        <taxon>Actinomycetes</taxon>
        <taxon>Mycobacteriales</taxon>
        <taxon>Nocardiaceae</taxon>
        <taxon>Nocardia</taxon>
    </lineage>
</organism>
<sequence length="926" mass="100932">MIPLRHYRFHQVLTIPTAPGEHPAARSGHLFAALVAAHDRLTPGAGIAVAWERPGPEHRLRVLLGGAPRFPWAESESTEPVPIRYPPGSTAIAVDSAAVVANWAALPNWLRCPARIDALWSPHEATPPARGCFEDHIAHVPGEFVWLVIAEPAAAAEVDGELADLAARLPRLRAREHTEIDRIALHRDEFRYRELVRAQSAGLWSVHVLVGGREPDRTRSAAALLCGAADLDRLPYVLRPTGATGTLAEIHDSATDSTAEFRSPFLAGTEVVAALARPPHRELPGIRAVDPVRFDVTPERDDGIPLGEVLDEADRRVGPFRIGLDTINRHGFVAGATGSGKSQTVRHLLEGLAAEQVPWLVIEPAKAEYAGMAGRLTGVPTAAIRPGAGDEVPVGLGPLEPEPGFPLQTHIDLIRALFLAAFDAVDPFPQVLAHALTRCYTDLGWDTVLGEPVRDDVRPRYPTLADLQATALAVVEGIGYGREVADNVRGFITVRIGALRLGTPGRFFEATYPLDIGELLRRNTVFELEDIGNDADKAFFIGVVLIRLAEHLRVHRHSGNGLRHVLVIEEAHRLLRRAEPGSMTAHAVELFTALLAEIRAYGEGIVVVEQIPAKIAVDVVKNTAYKIMHRLPAADDRAVVGATMNLAEDQARHVVSLIPGHAVVFTDGMDRPVRVAVPLGQHREDPARAVRTVAVTGTSPAAPLLLRDLHRARRIADDARLNLWLELVLLAHLVGRPWPRPTERWRTAVTNRYPPRLLAAAIQHGFHAAVERRYAGLCAYYQPEHLVEHLRHAATAALAGATDLCPDDETQWQAGRFRWADVVSDLHQADSNYQGPHPNTDSWRQRGLDLPGATVGEQSAALYAHPDNWVDPAIVTGPRPTTLALALTRLSLAPDTEQRLRDATTHLSPGHRWPLALLAEPGRSPA</sequence>
<dbReference type="EMBL" id="WEGI01000011">
    <property type="protein sequence ID" value="MQY29376.1"/>
    <property type="molecule type" value="Genomic_DNA"/>
</dbReference>
<comment type="caution">
    <text evidence="2">The sequence shown here is derived from an EMBL/GenBank/DDBJ whole genome shotgun (WGS) entry which is preliminary data.</text>
</comment>
<dbReference type="PANTHER" id="PTHR30121">
    <property type="entry name" value="UNCHARACTERIZED PROTEIN YJGR-RELATED"/>
    <property type="match status" value="1"/>
</dbReference>
<name>A0A7K0DUF7_9NOCA</name>
<dbReference type="Proteomes" id="UP000431401">
    <property type="component" value="Unassembled WGS sequence"/>
</dbReference>
<dbReference type="RefSeq" id="WP_153346215.1">
    <property type="nucleotide sequence ID" value="NZ_WEGI01000011.1"/>
</dbReference>
<evidence type="ECO:0000259" key="1">
    <source>
        <dbReference type="Pfam" id="PF05872"/>
    </source>
</evidence>
<dbReference type="SUPFAM" id="SSF52540">
    <property type="entry name" value="P-loop containing nucleoside triphosphate hydrolases"/>
    <property type="match status" value="1"/>
</dbReference>
<feature type="domain" description="Helicase HerA-like C-terminal" evidence="1">
    <location>
        <begin position="318"/>
        <end position="373"/>
    </location>
</feature>
<protein>
    <recommendedName>
        <fullName evidence="1">Helicase HerA-like C-terminal domain-containing protein</fullName>
    </recommendedName>
</protein>
<keyword evidence="3" id="KW-1185">Reference proteome</keyword>